<dbReference type="EMBL" id="CP048630">
    <property type="protein sequence ID" value="QIB34743.1"/>
    <property type="molecule type" value="Genomic_DNA"/>
</dbReference>
<dbReference type="AlphaFoldDB" id="A0A6P1YRR3"/>
<name>A0A6P1YRR3_9HYPH</name>
<protein>
    <recommendedName>
        <fullName evidence="1">DNA circulation N-terminal domain-containing protein</fullName>
    </recommendedName>
</protein>
<gene>
    <name evidence="2" type="ORF">G3A50_14285</name>
</gene>
<dbReference type="Pfam" id="PF07157">
    <property type="entry name" value="DNA_circ_N"/>
    <property type="match status" value="1"/>
</dbReference>
<evidence type="ECO:0000313" key="2">
    <source>
        <dbReference type="EMBL" id="QIB34743.1"/>
    </source>
</evidence>
<feature type="domain" description="DNA circulation N-terminal" evidence="1">
    <location>
        <begin position="15"/>
        <end position="100"/>
    </location>
</feature>
<accession>A0A6P1YRR3</accession>
<reference evidence="2 3" key="1">
    <citation type="submission" date="2020-02" db="EMBL/GenBank/DDBJ databases">
        <authorList>
            <person name="Li G."/>
        </authorList>
    </citation>
    <scope>NUCLEOTIDE SEQUENCE [LARGE SCALE GENOMIC DNA]</scope>
    <source>
        <strain evidence="2 3">DSM 102029</strain>
    </source>
</reference>
<evidence type="ECO:0000259" key="1">
    <source>
        <dbReference type="Pfam" id="PF07157"/>
    </source>
</evidence>
<sequence length="426" mass="43002">MSIFDNATDLLPGLLPAAWRGVPFFMPDSAHDVGRRVLLTYFPGIDMPAAEDFGDYAGPINVSGVYVGADYVAVAAALELAFRTPGLGTLLHPWLGEKTVICERPASIRFADRALGLVTFDASFTPVTVDLAPVTSTLSGLLGAADLVIASAGVFITASLVGASAVAVLAHAHDTASACASVVDDTVADAPERPGLTPNLAPASAAVALAVAADSGGAASADLAAAVTGLGGPIAAAGITVPAPAISPAAGYEAPEPPITARRAVTLLRQIAAAIAGIETLNVPAAALALGARVAALAHACRAAADIAYESRQDATSVRAALDGELAAVGELAADFAQDAPGAGAALWVAIADLRAALARDLSEIIGRLPSVITVTPPYGISAWLVAQHYAGDDPRDVVAMMQDLVSRNRLRHPGLISSDTIEVLL</sequence>
<dbReference type="RefSeq" id="WP_163075888.1">
    <property type="nucleotide sequence ID" value="NZ_CP048630.1"/>
</dbReference>
<evidence type="ECO:0000313" key="3">
    <source>
        <dbReference type="Proteomes" id="UP000464751"/>
    </source>
</evidence>
<dbReference type="InterPro" id="IPR009826">
    <property type="entry name" value="DNA_circ_N"/>
</dbReference>
<organism evidence="2 3">
    <name type="scientific">Ancylobacter pratisalsi</name>
    <dbReference type="NCBI Taxonomy" id="1745854"/>
    <lineage>
        <taxon>Bacteria</taxon>
        <taxon>Pseudomonadati</taxon>
        <taxon>Pseudomonadota</taxon>
        <taxon>Alphaproteobacteria</taxon>
        <taxon>Hyphomicrobiales</taxon>
        <taxon>Xanthobacteraceae</taxon>
        <taxon>Ancylobacter</taxon>
    </lineage>
</organism>
<proteinExistence type="predicted"/>
<keyword evidence="3" id="KW-1185">Reference proteome</keyword>
<dbReference type="KEGG" id="apra:G3A50_14285"/>
<dbReference type="Proteomes" id="UP000464751">
    <property type="component" value="Chromosome"/>
</dbReference>